<evidence type="ECO:0000313" key="2">
    <source>
        <dbReference type="Proteomes" id="UP000238164"/>
    </source>
</evidence>
<evidence type="ECO:0000313" key="1">
    <source>
        <dbReference type="EMBL" id="SPD86264.1"/>
    </source>
</evidence>
<evidence type="ECO:0008006" key="3">
    <source>
        <dbReference type="Google" id="ProtNLM"/>
    </source>
</evidence>
<proteinExistence type="predicted"/>
<dbReference type="InterPro" id="IPR021456">
    <property type="entry name" value="DUF3107"/>
</dbReference>
<protein>
    <recommendedName>
        <fullName evidence="3">ATP-binding protein</fullName>
    </recommendedName>
</protein>
<keyword evidence="2" id="KW-1185">Reference proteome</keyword>
<dbReference type="KEGG" id="mgg:MPLG2_1228"/>
<dbReference type="Proteomes" id="UP000238164">
    <property type="component" value="Chromosome 1"/>
</dbReference>
<organism evidence="1 2">
    <name type="scientific">Micropruina glycogenica</name>
    <dbReference type="NCBI Taxonomy" id="75385"/>
    <lineage>
        <taxon>Bacteria</taxon>
        <taxon>Bacillati</taxon>
        <taxon>Actinomycetota</taxon>
        <taxon>Actinomycetes</taxon>
        <taxon>Propionibacteriales</taxon>
        <taxon>Nocardioidaceae</taxon>
        <taxon>Micropruina</taxon>
    </lineage>
</organism>
<dbReference type="OrthoDB" id="3268468at2"/>
<name>A0A2N9JFS3_9ACTN</name>
<accession>A0A2N9JFS3</accession>
<gene>
    <name evidence="1" type="ORF">MPLG2_1228</name>
</gene>
<sequence>MEIKVGIVQGGREIVLESEETAAAVESAFAKAVADDGLLSLTDERGRKVLVPASRIAYLEIGQEHVRRVGFGAV</sequence>
<dbReference type="AlphaFoldDB" id="A0A2N9JFS3"/>
<reference evidence="1 2" key="1">
    <citation type="submission" date="2018-02" db="EMBL/GenBank/DDBJ databases">
        <authorList>
            <person name="Cohen D.B."/>
            <person name="Kent A.D."/>
        </authorList>
    </citation>
    <scope>NUCLEOTIDE SEQUENCE [LARGE SCALE GENOMIC DNA]</scope>
    <source>
        <strain evidence="1">1</strain>
    </source>
</reference>
<dbReference type="RefSeq" id="WP_105185297.1">
    <property type="nucleotide sequence ID" value="NZ_BAAAGO010000018.1"/>
</dbReference>
<dbReference type="Pfam" id="PF11305">
    <property type="entry name" value="DUF3107"/>
    <property type="match status" value="1"/>
</dbReference>
<dbReference type="EMBL" id="LT985188">
    <property type="protein sequence ID" value="SPD86264.1"/>
    <property type="molecule type" value="Genomic_DNA"/>
</dbReference>